<evidence type="ECO:0000313" key="2">
    <source>
        <dbReference type="Proteomes" id="UP001241110"/>
    </source>
</evidence>
<dbReference type="Proteomes" id="UP001241110">
    <property type="component" value="Unassembled WGS sequence"/>
</dbReference>
<dbReference type="Pfam" id="PF08974">
    <property type="entry name" value="DUF1877"/>
    <property type="match status" value="1"/>
</dbReference>
<gene>
    <name evidence="1" type="ORF">QNI16_15485</name>
</gene>
<dbReference type="Gene3D" id="3.40.1760.10">
    <property type="entry name" value="YfbM-like super family"/>
    <property type="match status" value="1"/>
</dbReference>
<name>A0AAE3QM72_9BACT</name>
<dbReference type="InterPro" id="IPR015068">
    <property type="entry name" value="DUF1877"/>
</dbReference>
<reference evidence="1" key="1">
    <citation type="submission" date="2023-05" db="EMBL/GenBank/DDBJ databases">
        <authorList>
            <person name="Zhang X."/>
        </authorList>
    </citation>
    <scope>NUCLEOTIDE SEQUENCE</scope>
    <source>
        <strain evidence="1">YF14B1</strain>
    </source>
</reference>
<evidence type="ECO:0000313" key="1">
    <source>
        <dbReference type="EMBL" id="MDJ1481902.1"/>
    </source>
</evidence>
<protein>
    <submittedName>
        <fullName evidence="1">DUF1877 family protein</fullName>
    </submittedName>
</protein>
<dbReference type="AlphaFoldDB" id="A0AAE3QM72"/>
<dbReference type="EMBL" id="JASJOS010000006">
    <property type="protein sequence ID" value="MDJ1481902.1"/>
    <property type="molecule type" value="Genomic_DNA"/>
</dbReference>
<dbReference type="SUPFAM" id="SSF111069">
    <property type="entry name" value="Hypothetical protein yfbM"/>
    <property type="match status" value="1"/>
</dbReference>
<comment type="caution">
    <text evidence="1">The sequence shown here is derived from an EMBL/GenBank/DDBJ whole genome shotgun (WGS) entry which is preliminary data.</text>
</comment>
<proteinExistence type="predicted"/>
<sequence>MNLQLKAIKDSDIKDLIASPILIEILENELIDPEWVDVEEKYGIPREDITDYSNWQPKEKVDRLDLEGTFVSLDYLLTGRNKSRAHYPYNFLTANHRIVTEMGWGPVNVYHSEEVKEIANALESMEESILIEEFDPQLYIEQKIYPRHYKWQKDDIYSMLNQLKTITSFLKKAVNDGKGMYTLVV</sequence>
<accession>A0AAE3QM72</accession>
<organism evidence="1 2">
    <name type="scientific">Xanthocytophaga flava</name>
    <dbReference type="NCBI Taxonomy" id="3048013"/>
    <lineage>
        <taxon>Bacteria</taxon>
        <taxon>Pseudomonadati</taxon>
        <taxon>Bacteroidota</taxon>
        <taxon>Cytophagia</taxon>
        <taxon>Cytophagales</taxon>
        <taxon>Rhodocytophagaceae</taxon>
        <taxon>Xanthocytophaga</taxon>
    </lineage>
</organism>
<dbReference type="InterPro" id="IPR035944">
    <property type="entry name" value="YfbM-like_sf"/>
</dbReference>
<dbReference type="RefSeq" id="WP_313980318.1">
    <property type="nucleotide sequence ID" value="NZ_JASJOS010000006.1"/>
</dbReference>